<dbReference type="EMBL" id="BK032734">
    <property type="protein sequence ID" value="DAF57596.1"/>
    <property type="molecule type" value="Genomic_DNA"/>
</dbReference>
<keyword evidence="1" id="KW-0804">Transcription</keyword>
<organism evidence="1">
    <name type="scientific">Myoviridae sp. ctqfO1</name>
    <dbReference type="NCBI Taxonomy" id="2827710"/>
    <lineage>
        <taxon>Viruses</taxon>
        <taxon>Duplodnaviria</taxon>
        <taxon>Heunggongvirae</taxon>
        <taxon>Uroviricota</taxon>
        <taxon>Caudoviricetes</taxon>
    </lineage>
</organism>
<name>A0A8S5T2K5_9CAUD</name>
<keyword evidence="1" id="KW-0240">DNA-directed RNA polymerase</keyword>
<accession>A0A8S5T2K5</accession>
<evidence type="ECO:0000313" key="1">
    <source>
        <dbReference type="EMBL" id="DAF57596.1"/>
    </source>
</evidence>
<proteinExistence type="predicted"/>
<reference evidence="1" key="1">
    <citation type="journal article" date="2021" name="Proc. Natl. Acad. Sci. U.S.A.">
        <title>A Catalog of Tens of Thousands of Viruses from Human Metagenomes Reveals Hidden Associations with Chronic Diseases.</title>
        <authorList>
            <person name="Tisza M.J."/>
            <person name="Buck C.B."/>
        </authorList>
    </citation>
    <scope>NUCLEOTIDE SEQUENCE</scope>
    <source>
        <strain evidence="1">CtqfO1</strain>
    </source>
</reference>
<dbReference type="GO" id="GO:0000428">
    <property type="term" value="C:DNA-directed RNA polymerase complex"/>
    <property type="evidence" value="ECO:0007669"/>
    <property type="project" value="UniProtKB-KW"/>
</dbReference>
<protein>
    <submittedName>
        <fullName evidence="1">DNA-directed RNA polymerase II subunit</fullName>
    </submittedName>
</protein>
<sequence>MIKHCSKCGKEFDGASRSYVCPACKEAKKQEKRDYLREYVKARNKRLGVKHTAVYAYDLEWVKSRAKEKKVMICDIIHEIVEKCK</sequence>